<dbReference type="EMBL" id="FNQP01000006">
    <property type="protein sequence ID" value="SEA33755.1"/>
    <property type="molecule type" value="Genomic_DNA"/>
</dbReference>
<keyword evidence="5" id="KW-1185">Reference proteome</keyword>
<dbReference type="InterPro" id="IPR031304">
    <property type="entry name" value="SLT_2"/>
</dbReference>
<dbReference type="InterPro" id="IPR011970">
    <property type="entry name" value="MltB_2"/>
</dbReference>
<reference evidence="4 5" key="1">
    <citation type="submission" date="2016-10" db="EMBL/GenBank/DDBJ databases">
        <authorList>
            <person name="de Groot N.N."/>
        </authorList>
    </citation>
    <scope>NUCLEOTIDE SEQUENCE [LARGE SCALE GENOMIC DNA]</scope>
    <source>
        <strain evidence="4 5">DSM 21228</strain>
    </source>
</reference>
<gene>
    <name evidence="4" type="ORF">SAMN05660964_01407</name>
</gene>
<feature type="domain" description="Peptidoglycan binding-like" evidence="2">
    <location>
        <begin position="339"/>
        <end position="393"/>
    </location>
</feature>
<feature type="domain" description="Transglycosylase SLT" evidence="3">
    <location>
        <begin position="28"/>
        <end position="317"/>
    </location>
</feature>
<dbReference type="GO" id="GO:0009253">
    <property type="term" value="P:peptidoglycan catabolic process"/>
    <property type="evidence" value="ECO:0007669"/>
    <property type="project" value="TreeGrafter"/>
</dbReference>
<sequence length="393" mass="42814">MQHWIAVFLSMSLVYSTHVQAGCTAPNFNTWLSTFKEDAIASGLKPALLESILGKLQPDATVIQRDRSQQVFAQDFLTFATKKVSGNRLGLGKANLKKHAALFKRIEQTYAVPAPVLTALWGLETDFGAVTGDFSTLRSLLTLAHDCRRPEMFRIELLSALQLVQKGDLTPAKMRGAWAGEIGQLQFLASRYDQYAVDFNNDGHRDLIHTSADALASGANMLKSSGWQSGEPWLQEVKVPADMDWSLARLDNKLPLEDWATQGVSDADGSPLSGTGIAALLLPMGRNGPAFLAYPNFDVFLQWNESTVYSLTAAYFATRLVGAPAMRKGNAPVVVLSTAQTKALQAKLQAQGMSISKVDGIIGEETRHAVRQAQQKLGLPVDGYPDPELLARL</sequence>
<dbReference type="RefSeq" id="WP_093066786.1">
    <property type="nucleotide sequence ID" value="NZ_FNQP01000006.1"/>
</dbReference>
<dbReference type="Gene3D" id="1.10.101.10">
    <property type="entry name" value="PGBD-like superfamily/PGBD"/>
    <property type="match status" value="1"/>
</dbReference>
<dbReference type="PANTHER" id="PTHR30163">
    <property type="entry name" value="MEMBRANE-BOUND LYTIC MUREIN TRANSGLYCOSYLASE B"/>
    <property type="match status" value="1"/>
</dbReference>
<evidence type="ECO:0000313" key="5">
    <source>
        <dbReference type="Proteomes" id="UP000199397"/>
    </source>
</evidence>
<proteinExistence type="predicted"/>
<dbReference type="Pfam" id="PF13406">
    <property type="entry name" value="SLT_2"/>
    <property type="match status" value="1"/>
</dbReference>
<organism evidence="4 5">
    <name type="scientific">Thiothrix caldifontis</name>
    <dbReference type="NCBI Taxonomy" id="525918"/>
    <lineage>
        <taxon>Bacteria</taxon>
        <taxon>Pseudomonadati</taxon>
        <taxon>Pseudomonadota</taxon>
        <taxon>Gammaproteobacteria</taxon>
        <taxon>Thiotrichales</taxon>
        <taxon>Thiotrichaceae</taxon>
        <taxon>Thiothrix</taxon>
    </lineage>
</organism>
<dbReference type="SUPFAM" id="SSF47090">
    <property type="entry name" value="PGBD-like"/>
    <property type="match status" value="1"/>
</dbReference>
<dbReference type="PANTHER" id="PTHR30163:SF8">
    <property type="entry name" value="LYTIC MUREIN TRANSGLYCOSYLASE"/>
    <property type="match status" value="1"/>
</dbReference>
<dbReference type="InterPro" id="IPR036365">
    <property type="entry name" value="PGBD-like_sf"/>
</dbReference>
<dbReference type="Gene3D" id="1.10.8.350">
    <property type="entry name" value="Bacterial muramidase"/>
    <property type="match status" value="1"/>
</dbReference>
<keyword evidence="1" id="KW-0732">Signal</keyword>
<evidence type="ECO:0000259" key="2">
    <source>
        <dbReference type="Pfam" id="PF01471"/>
    </source>
</evidence>
<dbReference type="NCBIfam" id="TIGR02283">
    <property type="entry name" value="MltB_2"/>
    <property type="match status" value="1"/>
</dbReference>
<dbReference type="InterPro" id="IPR043426">
    <property type="entry name" value="MltB-like"/>
</dbReference>
<dbReference type="Proteomes" id="UP000199397">
    <property type="component" value="Unassembled WGS sequence"/>
</dbReference>
<feature type="signal peptide" evidence="1">
    <location>
        <begin position="1"/>
        <end position="21"/>
    </location>
</feature>
<dbReference type="Pfam" id="PF01471">
    <property type="entry name" value="PG_binding_1"/>
    <property type="match status" value="1"/>
</dbReference>
<dbReference type="Gene3D" id="1.10.530.10">
    <property type="match status" value="1"/>
</dbReference>
<name>A0A1H4ACM7_9GAMM</name>
<dbReference type="GO" id="GO:0008933">
    <property type="term" value="F:peptidoglycan lytic transglycosylase activity"/>
    <property type="evidence" value="ECO:0007669"/>
    <property type="project" value="TreeGrafter"/>
</dbReference>
<dbReference type="STRING" id="525918.SAMN05660964_01407"/>
<feature type="chain" id="PRO_5011776801" evidence="1">
    <location>
        <begin position="22"/>
        <end position="393"/>
    </location>
</feature>
<dbReference type="SUPFAM" id="SSF53955">
    <property type="entry name" value="Lysozyme-like"/>
    <property type="match status" value="1"/>
</dbReference>
<dbReference type="InterPro" id="IPR002477">
    <property type="entry name" value="Peptidoglycan-bd-like"/>
</dbReference>
<dbReference type="OrthoDB" id="9772911at2"/>
<evidence type="ECO:0000313" key="4">
    <source>
        <dbReference type="EMBL" id="SEA33755.1"/>
    </source>
</evidence>
<protein>
    <submittedName>
        <fullName evidence="4">Lytic murein transglycosylase</fullName>
    </submittedName>
</protein>
<dbReference type="InterPro" id="IPR023346">
    <property type="entry name" value="Lysozyme-like_dom_sf"/>
</dbReference>
<accession>A0A1H4ACM7</accession>
<dbReference type="AlphaFoldDB" id="A0A1H4ACM7"/>
<evidence type="ECO:0000256" key="1">
    <source>
        <dbReference type="SAM" id="SignalP"/>
    </source>
</evidence>
<evidence type="ECO:0000259" key="3">
    <source>
        <dbReference type="Pfam" id="PF13406"/>
    </source>
</evidence>
<dbReference type="InterPro" id="IPR036366">
    <property type="entry name" value="PGBDSf"/>
</dbReference>